<dbReference type="RefSeq" id="WP_185717101.1">
    <property type="nucleotide sequence ID" value="NZ_BAAAWI010000001.1"/>
</dbReference>
<dbReference type="NCBIfam" id="NF045632">
    <property type="entry name" value="hydroxlase_HsaD"/>
    <property type="match status" value="1"/>
</dbReference>
<dbReference type="PANTHER" id="PTHR46438">
    <property type="entry name" value="ALPHA/BETA-HYDROLASES SUPERFAMILY PROTEIN"/>
    <property type="match status" value="1"/>
</dbReference>
<accession>A0A7G7MC28</accession>
<sequence>MTSTLPGITAESTSRFVQVDEHRIHLHDTGTRTERAANRPPLVLLHGGGPGASGWSNFSQNVAGLAEEFRVLVLDQPGYGRSDKPVVQDGVWTFNAYILNVLLDALDIPRVHLLGNSLGGGTALRAALDYPNRVDRMVLMGPAGGTLPVLSPEPSEGLKTLFDFYAPPGPSIEKMQRLIEVMTYAPRDVPPGLLEQRYAAATEPDAVDYATRLFTTFGTGVPEELWRDVHRIPHTTLLTWGRDDRVLPLDGAFFMLRRMPDARLHVFPRCGHWAQLEHQAEFDALTITFLTGP</sequence>
<name>A0A7G7MC28_9PSEU</name>
<gene>
    <name evidence="2" type="ORF">H6H00_19080</name>
</gene>
<dbReference type="PANTHER" id="PTHR46438:SF11">
    <property type="entry name" value="LIPASE-RELATED"/>
    <property type="match status" value="1"/>
</dbReference>
<dbReference type="PRINTS" id="PR00111">
    <property type="entry name" value="ABHYDROLASE"/>
</dbReference>
<dbReference type="KEGG" id="ppel:H6H00_19080"/>
<dbReference type="GO" id="GO:0016787">
    <property type="term" value="F:hydrolase activity"/>
    <property type="evidence" value="ECO:0007669"/>
    <property type="project" value="UniProtKB-KW"/>
</dbReference>
<evidence type="ECO:0000259" key="1">
    <source>
        <dbReference type="Pfam" id="PF00561"/>
    </source>
</evidence>
<dbReference type="SUPFAM" id="SSF53474">
    <property type="entry name" value="alpha/beta-Hydrolases"/>
    <property type="match status" value="1"/>
</dbReference>
<dbReference type="InterPro" id="IPR029058">
    <property type="entry name" value="AB_hydrolase_fold"/>
</dbReference>
<reference evidence="2 3" key="1">
    <citation type="submission" date="2020-08" db="EMBL/GenBank/DDBJ databases">
        <authorList>
            <person name="Mo P."/>
        </authorList>
    </citation>
    <scope>NUCLEOTIDE SEQUENCE [LARGE SCALE GENOMIC DNA]</scope>
    <source>
        <strain evidence="2 3">CGMCC 4.1532</strain>
    </source>
</reference>
<dbReference type="EMBL" id="CP060131">
    <property type="protein sequence ID" value="QNG50339.1"/>
    <property type="molecule type" value="Genomic_DNA"/>
</dbReference>
<keyword evidence="3" id="KW-1185">Reference proteome</keyword>
<feature type="domain" description="AB hydrolase-1" evidence="1">
    <location>
        <begin position="40"/>
        <end position="278"/>
    </location>
</feature>
<dbReference type="AlphaFoldDB" id="A0A7G7MC28"/>
<dbReference type="InterPro" id="IPR000073">
    <property type="entry name" value="AB_hydrolase_1"/>
</dbReference>
<protein>
    <submittedName>
        <fullName evidence="2">Alpha/beta fold hydrolase</fullName>
    </submittedName>
</protein>
<dbReference type="Gene3D" id="3.40.50.1820">
    <property type="entry name" value="alpha/beta hydrolase"/>
    <property type="match status" value="1"/>
</dbReference>
<organism evidence="2 3">
    <name type="scientific">Pseudonocardia petroleophila</name>
    <dbReference type="NCBI Taxonomy" id="37331"/>
    <lineage>
        <taxon>Bacteria</taxon>
        <taxon>Bacillati</taxon>
        <taxon>Actinomycetota</taxon>
        <taxon>Actinomycetes</taxon>
        <taxon>Pseudonocardiales</taxon>
        <taxon>Pseudonocardiaceae</taxon>
        <taxon>Pseudonocardia</taxon>
    </lineage>
</organism>
<dbReference type="InterPro" id="IPR054676">
    <property type="entry name" value="HsaD"/>
</dbReference>
<evidence type="ECO:0000313" key="3">
    <source>
        <dbReference type="Proteomes" id="UP000515728"/>
    </source>
</evidence>
<keyword evidence="2" id="KW-0378">Hydrolase</keyword>
<proteinExistence type="predicted"/>
<evidence type="ECO:0000313" key="2">
    <source>
        <dbReference type="EMBL" id="QNG50339.1"/>
    </source>
</evidence>
<dbReference type="Pfam" id="PF00561">
    <property type="entry name" value="Abhydrolase_1"/>
    <property type="match status" value="1"/>
</dbReference>
<dbReference type="Proteomes" id="UP000515728">
    <property type="component" value="Chromosome"/>
</dbReference>